<evidence type="ECO:0000313" key="2">
    <source>
        <dbReference type="EMBL" id="MFC3881291.1"/>
    </source>
</evidence>
<comment type="caution">
    <text evidence="2">The sequence shown here is derived from an EMBL/GenBank/DDBJ whole genome shotgun (WGS) entry which is preliminary data.</text>
</comment>
<accession>A0ABV8ATI5</accession>
<evidence type="ECO:0000256" key="1">
    <source>
        <dbReference type="SAM" id="Phobius"/>
    </source>
</evidence>
<proteinExistence type="predicted"/>
<sequence length="239" mass="28183">MLKIFRKIRQDLLSEGKTAKYLKYAIGEIVLVVIGILIALQINNWNESRKERRIESNILNEILVNLEDDLENLDLKIEETSTFLTHSSKVLEHLQNQTPITDSLQYHYSALIGHGNFEPTLIAYENLSNIGIDIIQNKELRQAISELYSIKYYAIVEDRRTVVRRFQENQVLLIQNKIKIYENYRKAEPINLEELRNDIPFQNMLTTNIWILNWVIGRYEKGKEEIKIVQGQIRKELEK</sequence>
<dbReference type="RefSeq" id="WP_377906630.1">
    <property type="nucleotide sequence ID" value="NZ_JBHRZS010000007.1"/>
</dbReference>
<gene>
    <name evidence="2" type="ORF">ACFOSV_13950</name>
</gene>
<dbReference type="InterPro" id="IPR045749">
    <property type="entry name" value="DUF6090"/>
</dbReference>
<keyword evidence="3" id="KW-1185">Reference proteome</keyword>
<organism evidence="2 3">
    <name type="scientific">Algoriphagus namhaensis</name>
    <dbReference type="NCBI Taxonomy" id="915353"/>
    <lineage>
        <taxon>Bacteria</taxon>
        <taxon>Pseudomonadati</taxon>
        <taxon>Bacteroidota</taxon>
        <taxon>Cytophagia</taxon>
        <taxon>Cytophagales</taxon>
        <taxon>Cyclobacteriaceae</taxon>
        <taxon>Algoriphagus</taxon>
    </lineage>
</organism>
<keyword evidence="1" id="KW-0472">Membrane</keyword>
<dbReference type="EMBL" id="JBHRZS010000007">
    <property type="protein sequence ID" value="MFC3881291.1"/>
    <property type="molecule type" value="Genomic_DNA"/>
</dbReference>
<dbReference type="Proteomes" id="UP001595805">
    <property type="component" value="Unassembled WGS sequence"/>
</dbReference>
<keyword evidence="1" id="KW-0812">Transmembrane</keyword>
<keyword evidence="1" id="KW-1133">Transmembrane helix</keyword>
<dbReference type="Pfam" id="PF19578">
    <property type="entry name" value="DUF6090"/>
    <property type="match status" value="1"/>
</dbReference>
<reference evidence="3" key="1">
    <citation type="journal article" date="2019" name="Int. J. Syst. Evol. Microbiol.">
        <title>The Global Catalogue of Microorganisms (GCM) 10K type strain sequencing project: providing services to taxonomists for standard genome sequencing and annotation.</title>
        <authorList>
            <consortium name="The Broad Institute Genomics Platform"/>
            <consortium name="The Broad Institute Genome Sequencing Center for Infectious Disease"/>
            <person name="Wu L."/>
            <person name="Ma J."/>
        </authorList>
    </citation>
    <scope>NUCLEOTIDE SEQUENCE [LARGE SCALE GENOMIC DNA]</scope>
    <source>
        <strain evidence="3">CCUG 60523</strain>
    </source>
</reference>
<feature type="transmembrane region" description="Helical" evidence="1">
    <location>
        <begin position="21"/>
        <end position="42"/>
    </location>
</feature>
<name>A0ABV8ATI5_9BACT</name>
<evidence type="ECO:0000313" key="3">
    <source>
        <dbReference type="Proteomes" id="UP001595805"/>
    </source>
</evidence>
<protein>
    <submittedName>
        <fullName evidence="2">DUF6090 family protein</fullName>
    </submittedName>
</protein>